<name>A0AAF3FKG7_9BILA</name>
<organism evidence="1 2">
    <name type="scientific">Mesorhabditis belari</name>
    <dbReference type="NCBI Taxonomy" id="2138241"/>
    <lineage>
        <taxon>Eukaryota</taxon>
        <taxon>Metazoa</taxon>
        <taxon>Ecdysozoa</taxon>
        <taxon>Nematoda</taxon>
        <taxon>Chromadorea</taxon>
        <taxon>Rhabditida</taxon>
        <taxon>Rhabditina</taxon>
        <taxon>Rhabditomorpha</taxon>
        <taxon>Rhabditoidea</taxon>
        <taxon>Rhabditidae</taxon>
        <taxon>Mesorhabditinae</taxon>
        <taxon>Mesorhabditis</taxon>
    </lineage>
</organism>
<keyword evidence="1" id="KW-1185">Reference proteome</keyword>
<sequence>MRIALHLFFNRRQLPKDKFLQVFSSLLHEESQYVPIATNLLNWVLSSPTYIPTIARVFKANQEHPSKQELETIASELKNFDKYFRRG</sequence>
<evidence type="ECO:0000313" key="1">
    <source>
        <dbReference type="Proteomes" id="UP000887575"/>
    </source>
</evidence>
<dbReference type="WBParaSite" id="MBELARI_LOCUS7615">
    <property type="protein sequence ID" value="MBELARI_LOCUS7615"/>
    <property type="gene ID" value="MBELARI_LOCUS7615"/>
</dbReference>
<proteinExistence type="predicted"/>
<protein>
    <submittedName>
        <fullName evidence="2">Uncharacterized protein</fullName>
    </submittedName>
</protein>
<accession>A0AAF3FKG7</accession>
<reference evidence="2" key="1">
    <citation type="submission" date="2024-02" db="UniProtKB">
        <authorList>
            <consortium name="WormBaseParasite"/>
        </authorList>
    </citation>
    <scope>IDENTIFICATION</scope>
</reference>
<evidence type="ECO:0000313" key="2">
    <source>
        <dbReference type="WBParaSite" id="MBELARI_LOCUS7615"/>
    </source>
</evidence>
<dbReference type="Proteomes" id="UP000887575">
    <property type="component" value="Unassembled WGS sequence"/>
</dbReference>
<dbReference type="AlphaFoldDB" id="A0AAF3FKG7"/>